<sequence>MTDEFMNALRTRIYTWTPGSLQSLTRAAARMTADFQRDHHPYTGGSMSPEAAERGRLIAREYGLKALDIAADLPDTNGDLTPSGLPTADTATTFLNNQASTRLLTRERVGVLLEEGFPQLLGSQVTYLLDWLTLGGYLLELRIDPDTGAVKSVRCGGKPTGFDLALPREPRWIGAFLGVAHSPLANPLRGVATVYGLHDTVANSFVR</sequence>
<keyword evidence="2" id="KW-1185">Reference proteome</keyword>
<organism evidence="1 2">
    <name type="scientific">Streptomyces yaizuensis</name>
    <dbReference type="NCBI Taxonomy" id="2989713"/>
    <lineage>
        <taxon>Bacteria</taxon>
        <taxon>Bacillati</taxon>
        <taxon>Actinomycetota</taxon>
        <taxon>Actinomycetes</taxon>
        <taxon>Kitasatosporales</taxon>
        <taxon>Streptomycetaceae</taxon>
        <taxon>Streptomyces</taxon>
    </lineage>
</organism>
<keyword evidence="1" id="KW-0614">Plasmid</keyword>
<reference evidence="1 2" key="1">
    <citation type="submission" date="2022-10" db="EMBL/GenBank/DDBJ databases">
        <title>Draft genome sequence of Streptomyces sp. YSPA8.</title>
        <authorList>
            <person name="Moriuchi R."/>
            <person name="Dohra H."/>
            <person name="Yamamura H."/>
            <person name="Kodani S."/>
        </authorList>
    </citation>
    <scope>NUCLEOTIDE SEQUENCE [LARGE SCALE GENOMIC DNA]</scope>
    <source>
        <strain evidence="1 2">YSPA8</strain>
        <plasmid evidence="1 2">pYSPA8-1</plasmid>
    </source>
</reference>
<geneLocation type="plasmid" evidence="1 2">
    <name>pYSPA8-1</name>
</geneLocation>
<dbReference type="Proteomes" id="UP001291653">
    <property type="component" value="Plasmid pYSPA8-1"/>
</dbReference>
<gene>
    <name evidence="1" type="ORF">SYYSPA8_37310</name>
</gene>
<name>A0AA86M9F3_9ACTN</name>
<evidence type="ECO:0000313" key="1">
    <source>
        <dbReference type="EMBL" id="BDT39580.1"/>
    </source>
</evidence>
<dbReference type="RefSeq" id="WP_323451939.1">
    <property type="nucleotide sequence ID" value="NZ_LC735414.1"/>
</dbReference>
<dbReference type="AlphaFoldDB" id="A0AA86M9F3"/>
<evidence type="ECO:0000313" key="2">
    <source>
        <dbReference type="Proteomes" id="UP001291653"/>
    </source>
</evidence>
<proteinExistence type="predicted"/>
<accession>A0AA86M9F3</accession>
<protein>
    <submittedName>
        <fullName evidence="1">Uncharacterized protein</fullName>
    </submittedName>
</protein>
<dbReference type="EMBL" id="LC735414">
    <property type="protein sequence ID" value="BDT39580.1"/>
    <property type="molecule type" value="Genomic_DNA"/>
</dbReference>